<gene>
    <name evidence="2" type="ORF">BDV95DRAFT_582351</name>
</gene>
<protein>
    <submittedName>
        <fullName evidence="2">Uncharacterized protein</fullName>
    </submittedName>
</protein>
<accession>A0A7C8M9M1</accession>
<evidence type="ECO:0000313" key="2">
    <source>
        <dbReference type="EMBL" id="KAF2867542.1"/>
    </source>
</evidence>
<dbReference type="Proteomes" id="UP000481861">
    <property type="component" value="Unassembled WGS sequence"/>
</dbReference>
<name>A0A7C8M9M1_9PLEO</name>
<organism evidence="2 3">
    <name type="scientific">Massariosphaeria phaeospora</name>
    <dbReference type="NCBI Taxonomy" id="100035"/>
    <lineage>
        <taxon>Eukaryota</taxon>
        <taxon>Fungi</taxon>
        <taxon>Dikarya</taxon>
        <taxon>Ascomycota</taxon>
        <taxon>Pezizomycotina</taxon>
        <taxon>Dothideomycetes</taxon>
        <taxon>Pleosporomycetidae</taxon>
        <taxon>Pleosporales</taxon>
        <taxon>Pleosporales incertae sedis</taxon>
        <taxon>Massariosphaeria</taxon>
    </lineage>
</organism>
<keyword evidence="3" id="KW-1185">Reference proteome</keyword>
<evidence type="ECO:0000313" key="3">
    <source>
        <dbReference type="Proteomes" id="UP000481861"/>
    </source>
</evidence>
<feature type="region of interest" description="Disordered" evidence="1">
    <location>
        <begin position="110"/>
        <end position="134"/>
    </location>
</feature>
<comment type="caution">
    <text evidence="2">The sequence shown here is derived from an EMBL/GenBank/DDBJ whole genome shotgun (WGS) entry which is preliminary data.</text>
</comment>
<dbReference type="AlphaFoldDB" id="A0A7C8M9M1"/>
<evidence type="ECO:0000256" key="1">
    <source>
        <dbReference type="SAM" id="MobiDB-lite"/>
    </source>
</evidence>
<dbReference type="EMBL" id="JAADJZ010000023">
    <property type="protein sequence ID" value="KAF2867542.1"/>
    <property type="molecule type" value="Genomic_DNA"/>
</dbReference>
<dbReference type="OrthoDB" id="3434333at2759"/>
<sequence length="134" mass="15449">MRSHTLSDTAPLPRHMFWSFVNAHTVDEISNYPGSVRAYIFNQSMRDDKKKRPGRAEQSIAFCIYQTERYGPQNGYRLCVVHAGYYVGGREKKEGEAEDDIDKLEREIPQGHEEMVVLGEPTLYPDPQQEAQDQ</sequence>
<reference evidence="2 3" key="1">
    <citation type="submission" date="2020-01" db="EMBL/GenBank/DDBJ databases">
        <authorList>
            <consortium name="DOE Joint Genome Institute"/>
            <person name="Haridas S."/>
            <person name="Albert R."/>
            <person name="Binder M."/>
            <person name="Bloem J."/>
            <person name="Labutti K."/>
            <person name="Salamov A."/>
            <person name="Andreopoulos B."/>
            <person name="Baker S.E."/>
            <person name="Barry K."/>
            <person name="Bills G."/>
            <person name="Bluhm B.H."/>
            <person name="Cannon C."/>
            <person name="Castanera R."/>
            <person name="Culley D.E."/>
            <person name="Daum C."/>
            <person name="Ezra D."/>
            <person name="Gonzalez J.B."/>
            <person name="Henrissat B."/>
            <person name="Kuo A."/>
            <person name="Liang C."/>
            <person name="Lipzen A."/>
            <person name="Lutzoni F."/>
            <person name="Magnuson J."/>
            <person name="Mondo S."/>
            <person name="Nolan M."/>
            <person name="Ohm R."/>
            <person name="Pangilinan J."/>
            <person name="Park H.-J.H."/>
            <person name="Ramirez L."/>
            <person name="Alfaro M."/>
            <person name="Sun H."/>
            <person name="Tritt A."/>
            <person name="Yoshinaga Y."/>
            <person name="Zwiers L.-H.L."/>
            <person name="Turgeon B.G."/>
            <person name="Goodwin S.B."/>
            <person name="Spatafora J.W."/>
            <person name="Crous P.W."/>
            <person name="Grigoriev I.V."/>
        </authorList>
    </citation>
    <scope>NUCLEOTIDE SEQUENCE [LARGE SCALE GENOMIC DNA]</scope>
    <source>
        <strain evidence="2 3">CBS 611.86</strain>
    </source>
</reference>
<proteinExistence type="predicted"/>